<dbReference type="Pfam" id="PF17676">
    <property type="entry name" value="Peptidase_S66C"/>
    <property type="match status" value="1"/>
</dbReference>
<accession>A0A1B2M1W9</accession>
<feature type="active site" description="Nucleophile" evidence="6">
    <location>
        <position position="100"/>
    </location>
</feature>
<evidence type="ECO:0000256" key="3">
    <source>
        <dbReference type="ARBA" id="ARBA00022670"/>
    </source>
</evidence>
<proteinExistence type="inferred from homology"/>
<dbReference type="PIRSF" id="PIRSF028757">
    <property type="entry name" value="LD-carboxypeptidase"/>
    <property type="match status" value="1"/>
</dbReference>
<gene>
    <name evidence="9" type="ORF">BFG52_13055</name>
</gene>
<protein>
    <submittedName>
        <fullName evidence="9">LD-carboxypeptidase</fullName>
    </submittedName>
</protein>
<dbReference type="Proteomes" id="UP000093391">
    <property type="component" value="Chromosome"/>
</dbReference>
<dbReference type="InterPro" id="IPR040921">
    <property type="entry name" value="Peptidase_S66C"/>
</dbReference>
<dbReference type="EMBL" id="CP016895">
    <property type="protein sequence ID" value="AOA59190.1"/>
    <property type="molecule type" value="Genomic_DNA"/>
</dbReference>
<evidence type="ECO:0000256" key="4">
    <source>
        <dbReference type="ARBA" id="ARBA00022801"/>
    </source>
</evidence>
<evidence type="ECO:0000259" key="7">
    <source>
        <dbReference type="Pfam" id="PF02016"/>
    </source>
</evidence>
<feature type="active site" description="Charge relay system" evidence="6">
    <location>
        <position position="274"/>
    </location>
</feature>
<dbReference type="OrthoDB" id="9807329at2"/>
<evidence type="ECO:0000256" key="5">
    <source>
        <dbReference type="ARBA" id="ARBA00022825"/>
    </source>
</evidence>
<dbReference type="InterPro" id="IPR029062">
    <property type="entry name" value="Class_I_gatase-like"/>
</dbReference>
<dbReference type="InterPro" id="IPR027461">
    <property type="entry name" value="Carboxypeptidase_A_C_sf"/>
</dbReference>
<evidence type="ECO:0000313" key="10">
    <source>
        <dbReference type="Proteomes" id="UP000093391"/>
    </source>
</evidence>
<dbReference type="GO" id="GO:0006508">
    <property type="term" value="P:proteolysis"/>
    <property type="evidence" value="ECO:0007669"/>
    <property type="project" value="UniProtKB-KW"/>
</dbReference>
<dbReference type="InterPro" id="IPR040449">
    <property type="entry name" value="Peptidase_S66_N"/>
</dbReference>
<dbReference type="CDD" id="cd07025">
    <property type="entry name" value="Peptidase_S66"/>
    <property type="match status" value="1"/>
</dbReference>
<dbReference type="GO" id="GO:0004180">
    <property type="term" value="F:carboxypeptidase activity"/>
    <property type="evidence" value="ECO:0007669"/>
    <property type="project" value="UniProtKB-KW"/>
</dbReference>
<feature type="active site" description="Charge relay system" evidence="6">
    <location>
        <position position="206"/>
    </location>
</feature>
<dbReference type="Gene3D" id="3.50.30.60">
    <property type="entry name" value="LD-carboxypeptidase A C-terminal domain-like"/>
    <property type="match status" value="1"/>
</dbReference>
<evidence type="ECO:0000313" key="9">
    <source>
        <dbReference type="EMBL" id="AOA59190.1"/>
    </source>
</evidence>
<keyword evidence="3" id="KW-0645">Protease</keyword>
<evidence type="ECO:0000256" key="6">
    <source>
        <dbReference type="PIRSR" id="PIRSR028757-1"/>
    </source>
</evidence>
<keyword evidence="4" id="KW-0378">Hydrolase</keyword>
<organism evidence="9 10">
    <name type="scientific">Acinetobacter larvae</name>
    <dbReference type="NCBI Taxonomy" id="1789224"/>
    <lineage>
        <taxon>Bacteria</taxon>
        <taxon>Pseudomonadati</taxon>
        <taxon>Pseudomonadota</taxon>
        <taxon>Gammaproteobacteria</taxon>
        <taxon>Moraxellales</taxon>
        <taxon>Moraxellaceae</taxon>
        <taxon>Acinetobacter</taxon>
    </lineage>
</organism>
<dbReference type="InterPro" id="IPR003507">
    <property type="entry name" value="S66_fam"/>
</dbReference>
<dbReference type="SUPFAM" id="SSF141986">
    <property type="entry name" value="LD-carboxypeptidase A C-terminal domain-like"/>
    <property type="match status" value="1"/>
</dbReference>
<reference evidence="9 10" key="1">
    <citation type="submission" date="2016-08" db="EMBL/GenBank/DDBJ databases">
        <authorList>
            <person name="Seilhamer J.J."/>
        </authorList>
    </citation>
    <scope>NUCLEOTIDE SEQUENCE [LARGE SCALE GENOMIC DNA]</scope>
    <source>
        <strain evidence="9 10">BRTC-1</strain>
    </source>
</reference>
<dbReference type="KEGG" id="ala:BFG52_13055"/>
<name>A0A1B2M1W9_9GAMM</name>
<keyword evidence="2 9" id="KW-0121">Carboxypeptidase</keyword>
<dbReference type="PANTHER" id="PTHR30237">
    <property type="entry name" value="MURAMOYLTETRAPEPTIDE CARBOXYPEPTIDASE"/>
    <property type="match status" value="1"/>
</dbReference>
<dbReference type="STRING" id="1789224.BFG52_13055"/>
<dbReference type="RefSeq" id="WP_067557055.1">
    <property type="nucleotide sequence ID" value="NZ_CP016895.1"/>
</dbReference>
<comment type="similarity">
    <text evidence="1">Belongs to the peptidase S66 family.</text>
</comment>
<evidence type="ECO:0000256" key="2">
    <source>
        <dbReference type="ARBA" id="ARBA00022645"/>
    </source>
</evidence>
<dbReference type="PANTHER" id="PTHR30237:SF2">
    <property type="entry name" value="MUREIN TETRAPEPTIDE CARBOXYPEPTIDASE"/>
    <property type="match status" value="1"/>
</dbReference>
<sequence length="300" mass="32997">MHFYITAPSSCVEPEDILLAQQQLEQRGHQVSLSKHIFAQHRYLAGRIEQRLQDLYTGWQDATVDAIWCGRGGTGAAQLLPALSQSHLDWSTLPPLIGYSDNTALLHFLAQRGAAALHGPVFQEIASKNLPEQALLSQDAERVLDCIADAQKIQIFQLEAFNHMAHLHALQDTAVQVLGGNLTVLCTLQGTAHALTLTRPSVLLLEDVGEAYYSLERSLTQLLQSIDTQHLKAVVMGDFYNCPQKNVPHALPQIFAEHLNALGVALYLCRDFGHGAHNQAFWLGKTARFAPSKLLIGGTD</sequence>
<dbReference type="Pfam" id="PF02016">
    <property type="entry name" value="Peptidase_S66"/>
    <property type="match status" value="1"/>
</dbReference>
<evidence type="ECO:0000259" key="8">
    <source>
        <dbReference type="Pfam" id="PF17676"/>
    </source>
</evidence>
<dbReference type="GO" id="GO:0008236">
    <property type="term" value="F:serine-type peptidase activity"/>
    <property type="evidence" value="ECO:0007669"/>
    <property type="project" value="UniProtKB-KW"/>
</dbReference>
<dbReference type="SUPFAM" id="SSF52317">
    <property type="entry name" value="Class I glutamine amidotransferase-like"/>
    <property type="match status" value="1"/>
</dbReference>
<feature type="domain" description="LD-carboxypeptidase C-terminal" evidence="8">
    <location>
        <begin position="177"/>
        <end position="288"/>
    </location>
</feature>
<keyword evidence="5" id="KW-0720">Serine protease</keyword>
<dbReference type="Gene3D" id="3.40.50.10740">
    <property type="entry name" value="Class I glutamine amidotransferase-like"/>
    <property type="match status" value="1"/>
</dbReference>
<keyword evidence="10" id="KW-1185">Reference proteome</keyword>
<evidence type="ECO:0000256" key="1">
    <source>
        <dbReference type="ARBA" id="ARBA00010233"/>
    </source>
</evidence>
<dbReference type="AlphaFoldDB" id="A0A1B2M1W9"/>
<dbReference type="InterPro" id="IPR027478">
    <property type="entry name" value="LdcA_N"/>
</dbReference>
<feature type="domain" description="LD-carboxypeptidase N-terminal" evidence="7">
    <location>
        <begin position="5"/>
        <end position="119"/>
    </location>
</feature>